<dbReference type="EMBL" id="JAGFBR010000807">
    <property type="protein sequence ID" value="KAH0433775.1"/>
    <property type="molecule type" value="Genomic_DNA"/>
</dbReference>
<dbReference type="Proteomes" id="UP000775213">
    <property type="component" value="Unassembled WGS sequence"/>
</dbReference>
<reference evidence="3 4" key="1">
    <citation type="journal article" date="2021" name="Hortic Res">
        <title>Chromosome-scale assembly of the Dendrobium chrysotoxum genome enhances the understanding of orchid evolution.</title>
        <authorList>
            <person name="Zhang Y."/>
            <person name="Zhang G.Q."/>
            <person name="Zhang D."/>
            <person name="Liu X.D."/>
            <person name="Xu X.Y."/>
            <person name="Sun W.H."/>
            <person name="Yu X."/>
            <person name="Zhu X."/>
            <person name="Wang Z.W."/>
            <person name="Zhao X."/>
            <person name="Zhong W.Y."/>
            <person name="Chen H."/>
            <person name="Yin W.L."/>
            <person name="Huang T."/>
            <person name="Niu S.C."/>
            <person name="Liu Z.J."/>
        </authorList>
    </citation>
    <scope>NUCLEOTIDE SEQUENCE [LARGE SCALE GENOMIC DNA]</scope>
    <source>
        <strain evidence="3">Lindl</strain>
    </source>
</reference>
<comment type="caution">
    <text evidence="3">The sequence shown here is derived from an EMBL/GenBank/DDBJ whole genome shotgun (WGS) entry which is preliminary data.</text>
</comment>
<proteinExistence type="inferred from homology"/>
<dbReference type="InterPro" id="IPR034737">
    <property type="entry name" value="TCTP"/>
</dbReference>
<evidence type="ECO:0000313" key="4">
    <source>
        <dbReference type="Proteomes" id="UP000775213"/>
    </source>
</evidence>
<dbReference type="InterPro" id="IPR011323">
    <property type="entry name" value="Mss4/transl-control_tumour"/>
</dbReference>
<keyword evidence="4" id="KW-1185">Reference proteome</keyword>
<protein>
    <recommendedName>
        <fullName evidence="2">TCTP domain-containing protein</fullName>
    </recommendedName>
</protein>
<dbReference type="PRINTS" id="PR01653">
    <property type="entry name" value="TCTPROTEIN"/>
</dbReference>
<dbReference type="InterPro" id="IPR018105">
    <property type="entry name" value="Translational_control_tumour_p"/>
</dbReference>
<dbReference type="SUPFAM" id="SSF51316">
    <property type="entry name" value="Mss4-like"/>
    <property type="match status" value="1"/>
</dbReference>
<organism evidence="3 4">
    <name type="scientific">Dendrobium chrysotoxum</name>
    <name type="common">Orchid</name>
    <dbReference type="NCBI Taxonomy" id="161865"/>
    <lineage>
        <taxon>Eukaryota</taxon>
        <taxon>Viridiplantae</taxon>
        <taxon>Streptophyta</taxon>
        <taxon>Embryophyta</taxon>
        <taxon>Tracheophyta</taxon>
        <taxon>Spermatophyta</taxon>
        <taxon>Magnoliopsida</taxon>
        <taxon>Liliopsida</taxon>
        <taxon>Asparagales</taxon>
        <taxon>Orchidaceae</taxon>
        <taxon>Epidendroideae</taxon>
        <taxon>Malaxideae</taxon>
        <taxon>Dendrobiinae</taxon>
        <taxon>Dendrobium</taxon>
    </lineage>
</organism>
<evidence type="ECO:0000259" key="2">
    <source>
        <dbReference type="PROSITE" id="PS51797"/>
    </source>
</evidence>
<dbReference type="InterPro" id="IPR011057">
    <property type="entry name" value="Mss4-like_sf"/>
</dbReference>
<dbReference type="PROSITE" id="PS51797">
    <property type="entry name" value="TCTP_3"/>
    <property type="match status" value="1"/>
</dbReference>
<dbReference type="Gene3D" id="2.170.150.10">
    <property type="entry name" value="Metal Binding Protein, Guanine Nucleotide Exchange Factor, Chain A"/>
    <property type="match status" value="1"/>
</dbReference>
<dbReference type="AlphaFoldDB" id="A0AAV7FIE1"/>
<evidence type="ECO:0000313" key="3">
    <source>
        <dbReference type="EMBL" id="KAH0433775.1"/>
    </source>
</evidence>
<feature type="domain" description="TCTP" evidence="2">
    <location>
        <begin position="1"/>
        <end position="77"/>
    </location>
</feature>
<evidence type="ECO:0000256" key="1">
    <source>
        <dbReference type="PROSITE-ProRule" id="PRU01133"/>
    </source>
</evidence>
<sequence>MLLLKMEGLKNIDHLNSLVIYTLSFIRKWAVQGAITVDISENPSADGADEGEGVDDQAIKVFNIVDTFCLQEQPAFD</sequence>
<comment type="similarity">
    <text evidence="1">Belongs to the TCTP family.</text>
</comment>
<accession>A0AAV7FIE1</accession>
<gene>
    <name evidence="3" type="ORF">IEQ34_026958</name>
</gene>
<dbReference type="Pfam" id="PF00838">
    <property type="entry name" value="TCTP"/>
    <property type="match status" value="1"/>
</dbReference>
<name>A0AAV7FIE1_DENCH</name>